<dbReference type="InterPro" id="IPR013083">
    <property type="entry name" value="Znf_RING/FYVE/PHD"/>
</dbReference>
<dbReference type="EC" id="2.7.1.150" evidence="1"/>
<dbReference type="PROSITE" id="PS50178">
    <property type="entry name" value="ZF_FYVE"/>
    <property type="match status" value="1"/>
</dbReference>
<proteinExistence type="predicted"/>
<dbReference type="Gene3D" id="3.30.40.10">
    <property type="entry name" value="Zinc/RING finger domain, C3HC4 (zinc finger)"/>
    <property type="match status" value="1"/>
</dbReference>
<dbReference type="InterPro" id="IPR002423">
    <property type="entry name" value="Cpn60/GroEL/TCP-1"/>
</dbReference>
<dbReference type="Pfam" id="PF00118">
    <property type="entry name" value="Cpn60_TCP1"/>
    <property type="match status" value="1"/>
</dbReference>
<evidence type="ECO:0000256" key="8">
    <source>
        <dbReference type="ARBA" id="ARBA00022840"/>
    </source>
</evidence>
<evidence type="ECO:0000259" key="11">
    <source>
        <dbReference type="PROSITE" id="PS50178"/>
    </source>
</evidence>
<protein>
    <recommendedName>
        <fullName evidence="1">1-phosphatidylinositol-3-phosphate 5-kinase</fullName>
        <ecNumber evidence="1">2.7.1.150</ecNumber>
    </recommendedName>
</protein>
<keyword evidence="4 10" id="KW-0547">Nucleotide-binding</keyword>
<dbReference type="Pfam" id="PF01363">
    <property type="entry name" value="FYVE"/>
    <property type="match status" value="1"/>
</dbReference>
<sequence length="1093" mass="127709">MAKKVIPLAKSNWMPDFNAKACYKCEKNFNSFRRRHHCRYCGLLFCASCSKSNVILKNGDKLDRICEKCLTVLTMPVTKNPLPLAQYPYFPKDNSIYQEEDPEDAATDTINDTNIDLQHLFNDIEYSHENPEQGDFASSEDIEAYLNARCKENLKDANAQDWTESLSHTIADVVKNIKLSKKDAMDLNKYLRIVRFPVEGKCRFFKGIVFKRLLASKWMPNKIRDPKIMILMGSTGYFLGEKNIVSMQKLIDQEKNFTKIFVDLIKNTIKPNVILLEKSMPYPIIEELSRIGIAVLLNVKKRTLKLVSRLTSAKILSSINQSFYQNTEFLGSCIEFWTQKIGSTVYCFFEANESSTQCGSVLFNPIEVDKKILKIIIMKLCVQYRSVLLEKNLLCLYSMQKVNYEEFHSSGSCFVYVSTCRGKMCSRPKIHRVEYYSKNGKSLGDFIKYSLTNALQKCENSCNKKIFNHTYYYFKGKGRVIITYSQIQCQFSTLQIYRECTVCSKKSETQKLSDLAWKFSFNKFIDNFFQMGHIEHQVCAHDFYKEGNFVFALANFSVNIYYEKTDQYSISRNTQYNSEIINSIFQDNWSNLLQSGKEFLLELKPMKDYLFKESFEKFNEKNCLEDGPIVNSAIRSIEESFMCVEENYNRIQCENPQDNLEIESFKKEFFFNISKLIINLEGSMNLLDIITERKSSDLENQSLQYPVGLYHNLPCLLAPITNKFGLLNNKNYLYFKQGLPGFYHKDSRFSIQVDEEDSLSIIAHALSSHEYYDAMEEYDDGNEDVYEKIESDLLGAQDDHFMFNDENYDNGGFESELQKENFRSIYGDSVSVKVVAYFYKQFHGMRHYAVGTHSEFLLSISQAQKEEMHLGKSKALFKCSVDDRFIIKIIGERQFRMFTDFAPNYFRHTCKNKFYNMPSCLVKVLGAYYVQVKNHSTGKTRQEWVLINENLAYKQPKTCLIYDLKGTINKRRKVQEGDEKTKMDLNFVEYMKGLPIVLQANDKKFLDAEIWNDTLFLYQQNIIDYSILLIINTEKNLLNYGIIDYFEQYTFERAIESKYKSVVGSEIPTIIYPKEYKSRFRQHLIQIYFMSVE</sequence>
<evidence type="ECO:0000313" key="13">
    <source>
        <dbReference type="EMBL" id="OMJ94743.1"/>
    </source>
</evidence>
<feature type="domain" description="FYVE-type" evidence="11">
    <location>
        <begin position="16"/>
        <end position="74"/>
    </location>
</feature>
<dbReference type="SUPFAM" id="SSF52029">
    <property type="entry name" value="GroEL apical domain-like"/>
    <property type="match status" value="1"/>
</dbReference>
<evidence type="ECO:0000256" key="1">
    <source>
        <dbReference type="ARBA" id="ARBA00012009"/>
    </source>
</evidence>
<evidence type="ECO:0000259" key="12">
    <source>
        <dbReference type="PROSITE" id="PS51455"/>
    </source>
</evidence>
<organism evidence="13 14">
    <name type="scientific">Stentor coeruleus</name>
    <dbReference type="NCBI Taxonomy" id="5963"/>
    <lineage>
        <taxon>Eukaryota</taxon>
        <taxon>Sar</taxon>
        <taxon>Alveolata</taxon>
        <taxon>Ciliophora</taxon>
        <taxon>Postciliodesmatophora</taxon>
        <taxon>Heterotrichea</taxon>
        <taxon>Heterotrichida</taxon>
        <taxon>Stentoridae</taxon>
        <taxon>Stentor</taxon>
    </lineage>
</organism>
<comment type="caution">
    <text evidence="13">The sequence shown here is derived from an EMBL/GenBank/DDBJ whole genome shotgun (WGS) entry which is preliminary data.</text>
</comment>
<keyword evidence="14" id="KW-1185">Reference proteome</keyword>
<accession>A0A1R2D0I4</accession>
<keyword evidence="8 10" id="KW-0067">ATP-binding</keyword>
<dbReference type="Gene3D" id="3.30.810.10">
    <property type="entry name" value="2-Layer Sandwich"/>
    <property type="match status" value="1"/>
</dbReference>
<dbReference type="PANTHER" id="PTHR45748:SF7">
    <property type="entry name" value="1-PHOSPHATIDYLINOSITOL 3-PHOSPHATE 5-KINASE-RELATED"/>
    <property type="match status" value="1"/>
</dbReference>
<dbReference type="InterPro" id="IPR027483">
    <property type="entry name" value="PInositol-4-P-4/5-kinase_C_sf"/>
</dbReference>
<dbReference type="SMART" id="SM00064">
    <property type="entry name" value="FYVE"/>
    <property type="match status" value="1"/>
</dbReference>
<dbReference type="InterPro" id="IPR002498">
    <property type="entry name" value="PInositol-4-P-4/5-kinase_core"/>
</dbReference>
<evidence type="ECO:0000256" key="3">
    <source>
        <dbReference type="ARBA" id="ARBA00022723"/>
    </source>
</evidence>
<dbReference type="SMART" id="SM00330">
    <property type="entry name" value="PIPKc"/>
    <property type="match status" value="1"/>
</dbReference>
<keyword evidence="5 9" id="KW-0863">Zinc-finger</keyword>
<evidence type="ECO:0000256" key="5">
    <source>
        <dbReference type="ARBA" id="ARBA00022771"/>
    </source>
</evidence>
<dbReference type="InterPro" id="IPR017455">
    <property type="entry name" value="Znf_FYVE-rel"/>
</dbReference>
<dbReference type="InterPro" id="IPR027409">
    <property type="entry name" value="GroEL-like_apical_dom_sf"/>
</dbReference>
<evidence type="ECO:0000313" key="14">
    <source>
        <dbReference type="Proteomes" id="UP000187209"/>
    </source>
</evidence>
<dbReference type="InterPro" id="IPR011011">
    <property type="entry name" value="Znf_FYVE_PHD"/>
</dbReference>
<feature type="domain" description="PIPK" evidence="12">
    <location>
        <begin position="768"/>
        <end position="1088"/>
    </location>
</feature>
<name>A0A1R2D0I4_9CILI</name>
<evidence type="ECO:0000256" key="9">
    <source>
        <dbReference type="PROSITE-ProRule" id="PRU00091"/>
    </source>
</evidence>
<evidence type="ECO:0000256" key="2">
    <source>
        <dbReference type="ARBA" id="ARBA00022679"/>
    </source>
</evidence>
<gene>
    <name evidence="13" type="ORF">SteCoe_2088</name>
</gene>
<keyword evidence="7" id="KW-0862">Zinc</keyword>
<reference evidence="13 14" key="1">
    <citation type="submission" date="2016-11" db="EMBL/GenBank/DDBJ databases">
        <title>The macronuclear genome of Stentor coeruleus: a giant cell with tiny introns.</title>
        <authorList>
            <person name="Slabodnick M."/>
            <person name="Ruby J.G."/>
            <person name="Reiff S.B."/>
            <person name="Swart E.C."/>
            <person name="Gosai S."/>
            <person name="Prabakaran S."/>
            <person name="Witkowska E."/>
            <person name="Larue G.E."/>
            <person name="Fisher S."/>
            <person name="Freeman R.M."/>
            <person name="Gunawardena J."/>
            <person name="Chu W."/>
            <person name="Stover N.A."/>
            <person name="Gregory B.D."/>
            <person name="Nowacki M."/>
            <person name="Derisi J."/>
            <person name="Roy S.W."/>
            <person name="Marshall W.F."/>
            <person name="Sood P."/>
        </authorList>
    </citation>
    <scope>NUCLEOTIDE SEQUENCE [LARGE SCALE GENOMIC DNA]</scope>
    <source>
        <strain evidence="13">WM001</strain>
    </source>
</reference>
<dbReference type="PANTHER" id="PTHR45748">
    <property type="entry name" value="1-PHOSPHATIDYLINOSITOL 3-PHOSPHATE 5-KINASE-RELATED"/>
    <property type="match status" value="1"/>
</dbReference>
<dbReference type="Proteomes" id="UP000187209">
    <property type="component" value="Unassembled WGS sequence"/>
</dbReference>
<evidence type="ECO:0000256" key="10">
    <source>
        <dbReference type="PROSITE-ProRule" id="PRU00781"/>
    </source>
</evidence>
<evidence type="ECO:0000256" key="6">
    <source>
        <dbReference type="ARBA" id="ARBA00022777"/>
    </source>
</evidence>
<keyword evidence="2 10" id="KW-0808">Transferase</keyword>
<dbReference type="Gene3D" id="3.50.7.10">
    <property type="entry name" value="GroEL"/>
    <property type="match status" value="1"/>
</dbReference>
<dbReference type="InterPro" id="IPR044769">
    <property type="entry name" value="PIKfyve_PIPKc"/>
</dbReference>
<dbReference type="GO" id="GO:0008270">
    <property type="term" value="F:zinc ion binding"/>
    <property type="evidence" value="ECO:0007669"/>
    <property type="project" value="UniProtKB-KW"/>
</dbReference>
<evidence type="ECO:0000256" key="7">
    <source>
        <dbReference type="ARBA" id="ARBA00022833"/>
    </source>
</evidence>
<dbReference type="EMBL" id="MPUH01000022">
    <property type="protein sequence ID" value="OMJ94743.1"/>
    <property type="molecule type" value="Genomic_DNA"/>
</dbReference>
<dbReference type="SUPFAM" id="SSF56104">
    <property type="entry name" value="SAICAR synthase-like"/>
    <property type="match status" value="1"/>
</dbReference>
<dbReference type="InterPro" id="IPR000306">
    <property type="entry name" value="Znf_FYVE"/>
</dbReference>
<dbReference type="Gene3D" id="3.30.800.10">
    <property type="entry name" value="Phosphatidylinositol Phosphate Kinase II Beta"/>
    <property type="match status" value="1"/>
</dbReference>
<dbReference type="PROSITE" id="PS51455">
    <property type="entry name" value="PIPK"/>
    <property type="match status" value="1"/>
</dbReference>
<dbReference type="GO" id="GO:0000285">
    <property type="term" value="F:1-phosphatidylinositol-3-phosphate 5-kinase activity"/>
    <property type="evidence" value="ECO:0007669"/>
    <property type="project" value="UniProtKB-EC"/>
</dbReference>
<dbReference type="OrthoDB" id="313590at2759"/>
<dbReference type="AlphaFoldDB" id="A0A1R2D0I4"/>
<evidence type="ECO:0000256" key="4">
    <source>
        <dbReference type="ARBA" id="ARBA00022741"/>
    </source>
</evidence>
<dbReference type="GO" id="GO:0005524">
    <property type="term" value="F:ATP binding"/>
    <property type="evidence" value="ECO:0007669"/>
    <property type="project" value="UniProtKB-UniRule"/>
</dbReference>
<dbReference type="SUPFAM" id="SSF57903">
    <property type="entry name" value="FYVE/PHD zinc finger"/>
    <property type="match status" value="1"/>
</dbReference>
<keyword evidence="3" id="KW-0479">Metal-binding</keyword>
<dbReference type="InterPro" id="IPR027484">
    <property type="entry name" value="PInositol-4-P-5-kinase_N"/>
</dbReference>
<dbReference type="GO" id="GO:0046488">
    <property type="term" value="P:phosphatidylinositol metabolic process"/>
    <property type="evidence" value="ECO:0007669"/>
    <property type="project" value="UniProtKB-UniRule"/>
</dbReference>
<dbReference type="Pfam" id="PF01504">
    <property type="entry name" value="PIP5K"/>
    <property type="match status" value="1"/>
</dbReference>
<dbReference type="CDD" id="cd17300">
    <property type="entry name" value="PIPKc_PIKfyve"/>
    <property type="match status" value="1"/>
</dbReference>
<keyword evidence="6 10" id="KW-0418">Kinase</keyword>